<dbReference type="RefSeq" id="WP_188461517.1">
    <property type="nucleotide sequence ID" value="NZ_BAABHU010000003.1"/>
</dbReference>
<dbReference type="Gene3D" id="3.40.250.10">
    <property type="entry name" value="Rhodanese-like domain"/>
    <property type="match status" value="1"/>
</dbReference>
<dbReference type="InterPro" id="IPR050229">
    <property type="entry name" value="GlpE_sulfurtransferase"/>
</dbReference>
<dbReference type="InterPro" id="IPR001763">
    <property type="entry name" value="Rhodanese-like_dom"/>
</dbReference>
<dbReference type="CDD" id="cd00158">
    <property type="entry name" value="RHOD"/>
    <property type="match status" value="1"/>
</dbReference>
<proteinExistence type="predicted"/>
<dbReference type="InterPro" id="IPR036873">
    <property type="entry name" value="Rhodanese-like_dom_sf"/>
</dbReference>
<evidence type="ECO:0000313" key="3">
    <source>
        <dbReference type="Proteomes" id="UP000636010"/>
    </source>
</evidence>
<comment type="caution">
    <text evidence="2">The sequence shown here is derived from an EMBL/GenBank/DDBJ whole genome shotgun (WGS) entry which is preliminary data.</text>
</comment>
<evidence type="ECO:0000259" key="1">
    <source>
        <dbReference type="PROSITE" id="PS50206"/>
    </source>
</evidence>
<dbReference type="EMBL" id="BMEC01000003">
    <property type="protein sequence ID" value="GGC29215.1"/>
    <property type="molecule type" value="Genomic_DNA"/>
</dbReference>
<dbReference type="SUPFAM" id="SSF52821">
    <property type="entry name" value="Rhodanese/Cell cycle control phosphatase"/>
    <property type="match status" value="1"/>
</dbReference>
<dbReference type="SMART" id="SM00450">
    <property type="entry name" value="RHOD"/>
    <property type="match status" value="1"/>
</dbReference>
<organism evidence="2 3">
    <name type="scientific">Marivirga lumbricoides</name>
    <dbReference type="NCBI Taxonomy" id="1046115"/>
    <lineage>
        <taxon>Bacteria</taxon>
        <taxon>Pseudomonadati</taxon>
        <taxon>Bacteroidota</taxon>
        <taxon>Cytophagia</taxon>
        <taxon>Cytophagales</taxon>
        <taxon>Marivirgaceae</taxon>
        <taxon>Marivirga</taxon>
    </lineage>
</organism>
<dbReference type="PANTHER" id="PTHR43031:SF1">
    <property type="entry name" value="PYRIDINE NUCLEOTIDE-DISULPHIDE OXIDOREDUCTASE"/>
    <property type="match status" value="1"/>
</dbReference>
<dbReference type="PROSITE" id="PS50206">
    <property type="entry name" value="RHODANESE_3"/>
    <property type="match status" value="1"/>
</dbReference>
<feature type="domain" description="Rhodanese" evidence="1">
    <location>
        <begin position="20"/>
        <end position="104"/>
    </location>
</feature>
<dbReference type="Proteomes" id="UP000636010">
    <property type="component" value="Unassembled WGS sequence"/>
</dbReference>
<accession>A0ABQ1LST8</accession>
<evidence type="ECO:0000313" key="2">
    <source>
        <dbReference type="EMBL" id="GGC29215.1"/>
    </source>
</evidence>
<protein>
    <recommendedName>
        <fullName evidence="1">Rhodanese domain-containing protein</fullName>
    </recommendedName>
</protein>
<keyword evidence="3" id="KW-1185">Reference proteome</keyword>
<name>A0ABQ1LST8_9BACT</name>
<gene>
    <name evidence="2" type="ORF">GCM10011506_13270</name>
</gene>
<dbReference type="Pfam" id="PF00581">
    <property type="entry name" value="Rhodanese"/>
    <property type="match status" value="1"/>
</dbReference>
<sequence>MSFLRRILGLGAPVDYKKLISEGAIILDVRTKDEFQSGHIKNSFNIPVSSLANNLNKLRDKDMPIITCCASGMRSSRAKSILIAKGYHKVYNGGGWTSLNQKIE</sequence>
<dbReference type="PANTHER" id="PTHR43031">
    <property type="entry name" value="FAD-DEPENDENT OXIDOREDUCTASE"/>
    <property type="match status" value="1"/>
</dbReference>
<reference evidence="3" key="1">
    <citation type="journal article" date="2019" name="Int. J. Syst. Evol. Microbiol.">
        <title>The Global Catalogue of Microorganisms (GCM) 10K type strain sequencing project: providing services to taxonomists for standard genome sequencing and annotation.</title>
        <authorList>
            <consortium name="The Broad Institute Genomics Platform"/>
            <consortium name="The Broad Institute Genome Sequencing Center for Infectious Disease"/>
            <person name="Wu L."/>
            <person name="Ma J."/>
        </authorList>
    </citation>
    <scope>NUCLEOTIDE SEQUENCE [LARGE SCALE GENOMIC DNA]</scope>
    <source>
        <strain evidence="3">CGMCC 1.10832</strain>
    </source>
</reference>